<organism evidence="2">
    <name type="scientific">Graphocephala atropunctata</name>
    <dbReference type="NCBI Taxonomy" id="36148"/>
    <lineage>
        <taxon>Eukaryota</taxon>
        <taxon>Metazoa</taxon>
        <taxon>Ecdysozoa</taxon>
        <taxon>Arthropoda</taxon>
        <taxon>Hexapoda</taxon>
        <taxon>Insecta</taxon>
        <taxon>Pterygota</taxon>
        <taxon>Neoptera</taxon>
        <taxon>Paraneoptera</taxon>
        <taxon>Hemiptera</taxon>
        <taxon>Auchenorrhyncha</taxon>
        <taxon>Membracoidea</taxon>
        <taxon>Cicadellidae</taxon>
        <taxon>Cicadellinae</taxon>
        <taxon>Cicadellini</taxon>
        <taxon>Graphocephala</taxon>
    </lineage>
</organism>
<evidence type="ECO:0000256" key="1">
    <source>
        <dbReference type="SAM" id="MobiDB-lite"/>
    </source>
</evidence>
<dbReference type="EMBL" id="GEBQ01005156">
    <property type="protein sequence ID" value="JAT34821.1"/>
    <property type="molecule type" value="Transcribed_RNA"/>
</dbReference>
<accession>A0A1B6MG06</accession>
<proteinExistence type="predicted"/>
<protein>
    <submittedName>
        <fullName evidence="2">Uncharacterized protein</fullName>
    </submittedName>
</protein>
<dbReference type="AlphaFoldDB" id="A0A1B6MG06"/>
<reference evidence="2" key="1">
    <citation type="submission" date="2015-11" db="EMBL/GenBank/DDBJ databases">
        <title>De novo transcriptome assembly of four potential Pierce s Disease insect vectors from Arizona vineyards.</title>
        <authorList>
            <person name="Tassone E.E."/>
        </authorList>
    </citation>
    <scope>NUCLEOTIDE SEQUENCE</scope>
</reference>
<feature type="non-terminal residue" evidence="2">
    <location>
        <position position="1"/>
    </location>
</feature>
<feature type="compositionally biased region" description="Low complexity" evidence="1">
    <location>
        <begin position="13"/>
        <end position="41"/>
    </location>
</feature>
<feature type="region of interest" description="Disordered" evidence="1">
    <location>
        <begin position="1"/>
        <end position="42"/>
    </location>
</feature>
<evidence type="ECO:0000313" key="2">
    <source>
        <dbReference type="EMBL" id="JAT34821.1"/>
    </source>
</evidence>
<sequence>LPQSIAHDRRYKQQQQQQQLPQRQQQQQSQLQQQSTSSSSSNGTQIITFLALTQILENLWMIGFNTLDSWTKLVVELQRTLTKCHPANEVSIRFLFPSNHFLLHIFF</sequence>
<gene>
    <name evidence="2" type="ORF">g.48956</name>
</gene>
<name>A0A1B6MG06_9HEMI</name>